<evidence type="ECO:0000313" key="1">
    <source>
        <dbReference type="EMBL" id="OSD06987.1"/>
    </source>
</evidence>
<sequence>MRRVLGYSECSVSCTLTLFARLRNQDFLLRLGRRNGSLRGTRESSPKFTAHLRVVLAVQLGSSQVLAVIASTRMSRCRVRWLFRAVWDLGSHWVARKGDQRPLLAAYSAAH</sequence>
<evidence type="ECO:0000313" key="2">
    <source>
        <dbReference type="Proteomes" id="UP000193067"/>
    </source>
</evidence>
<protein>
    <submittedName>
        <fullName evidence="1">Uncharacterized protein</fullName>
    </submittedName>
</protein>
<proteinExistence type="predicted"/>
<dbReference type="Proteomes" id="UP000193067">
    <property type="component" value="Unassembled WGS sequence"/>
</dbReference>
<keyword evidence="2" id="KW-1185">Reference proteome</keyword>
<reference evidence="1 2" key="1">
    <citation type="journal article" date="2015" name="Biotechnol. Biofuels">
        <title>Enhanced degradation of softwood versus hardwood by the white-rot fungus Pycnoporus coccineus.</title>
        <authorList>
            <person name="Couturier M."/>
            <person name="Navarro D."/>
            <person name="Chevret D."/>
            <person name="Henrissat B."/>
            <person name="Piumi F."/>
            <person name="Ruiz-Duenas F.J."/>
            <person name="Martinez A.T."/>
            <person name="Grigoriev I.V."/>
            <person name="Riley R."/>
            <person name="Lipzen A."/>
            <person name="Berrin J.G."/>
            <person name="Master E.R."/>
            <person name="Rosso M.N."/>
        </authorList>
    </citation>
    <scope>NUCLEOTIDE SEQUENCE [LARGE SCALE GENOMIC DNA]</scope>
    <source>
        <strain evidence="1 2">BRFM310</strain>
    </source>
</reference>
<gene>
    <name evidence="1" type="ORF">PYCCODRAFT_1431171</name>
</gene>
<name>A0A1Y2J0Z0_TRAC3</name>
<accession>A0A1Y2J0Z0</accession>
<dbReference type="AlphaFoldDB" id="A0A1Y2J0Z0"/>
<organism evidence="1 2">
    <name type="scientific">Trametes coccinea (strain BRFM310)</name>
    <name type="common">Pycnoporus coccineus</name>
    <dbReference type="NCBI Taxonomy" id="1353009"/>
    <lineage>
        <taxon>Eukaryota</taxon>
        <taxon>Fungi</taxon>
        <taxon>Dikarya</taxon>
        <taxon>Basidiomycota</taxon>
        <taxon>Agaricomycotina</taxon>
        <taxon>Agaricomycetes</taxon>
        <taxon>Polyporales</taxon>
        <taxon>Polyporaceae</taxon>
        <taxon>Trametes</taxon>
    </lineage>
</organism>
<dbReference type="EMBL" id="KZ084089">
    <property type="protein sequence ID" value="OSD06987.1"/>
    <property type="molecule type" value="Genomic_DNA"/>
</dbReference>